<gene>
    <name evidence="3" type="ORF">B296_00022124</name>
</gene>
<evidence type="ECO:0000313" key="4">
    <source>
        <dbReference type="Proteomes" id="UP000287651"/>
    </source>
</evidence>
<comment type="similarity">
    <text evidence="1">Belongs to the peptidase S54 family.</text>
</comment>
<dbReference type="AlphaFoldDB" id="A0A427AFK9"/>
<protein>
    <submittedName>
        <fullName evidence="3">Uncharacterized protein</fullName>
    </submittedName>
</protein>
<dbReference type="GO" id="GO:0006508">
    <property type="term" value="P:proteolysis"/>
    <property type="evidence" value="ECO:0007669"/>
    <property type="project" value="InterPro"/>
</dbReference>
<keyword evidence="2" id="KW-0812">Transmembrane</keyword>
<dbReference type="EMBL" id="AMZH03002605">
    <property type="protein sequence ID" value="RRT75025.1"/>
    <property type="molecule type" value="Genomic_DNA"/>
</dbReference>
<dbReference type="PANTHER" id="PTHR22936">
    <property type="entry name" value="RHOMBOID-RELATED"/>
    <property type="match status" value="1"/>
</dbReference>
<accession>A0A427AFK9</accession>
<sequence>MFWSPTTATHFYQTLHLTSTQATLAGIHPPRAALKARPLGAVDRKATRMADVEADRRGAGKRRGGGAYGYGPAEAVERAWTPWLVPLFVVACVAVFVVEMYVNNCPARPQPYGPCVARFLHRFSFQAIRQNPLLGPSSST</sequence>
<dbReference type="Proteomes" id="UP000287651">
    <property type="component" value="Unassembled WGS sequence"/>
</dbReference>
<dbReference type="InterPro" id="IPR002610">
    <property type="entry name" value="Peptidase_S54_rhomboid-like"/>
</dbReference>
<organism evidence="3 4">
    <name type="scientific">Ensete ventricosum</name>
    <name type="common">Abyssinian banana</name>
    <name type="synonym">Musa ensete</name>
    <dbReference type="NCBI Taxonomy" id="4639"/>
    <lineage>
        <taxon>Eukaryota</taxon>
        <taxon>Viridiplantae</taxon>
        <taxon>Streptophyta</taxon>
        <taxon>Embryophyta</taxon>
        <taxon>Tracheophyta</taxon>
        <taxon>Spermatophyta</taxon>
        <taxon>Magnoliopsida</taxon>
        <taxon>Liliopsida</taxon>
        <taxon>Zingiberales</taxon>
        <taxon>Musaceae</taxon>
        <taxon>Ensete</taxon>
    </lineage>
</organism>
<name>A0A427AFK9_ENSVE</name>
<dbReference type="PANTHER" id="PTHR22936:SF103">
    <property type="entry name" value="RHOMBOID-LIKE PROTEIN"/>
    <property type="match status" value="1"/>
</dbReference>
<comment type="caution">
    <text evidence="3">The sequence shown here is derived from an EMBL/GenBank/DDBJ whole genome shotgun (WGS) entry which is preliminary data.</text>
</comment>
<feature type="transmembrane region" description="Helical" evidence="2">
    <location>
        <begin position="83"/>
        <end position="102"/>
    </location>
</feature>
<evidence type="ECO:0000313" key="3">
    <source>
        <dbReference type="EMBL" id="RRT75025.1"/>
    </source>
</evidence>
<keyword evidence="2" id="KW-0472">Membrane</keyword>
<dbReference type="GO" id="GO:0016020">
    <property type="term" value="C:membrane"/>
    <property type="evidence" value="ECO:0007669"/>
    <property type="project" value="InterPro"/>
</dbReference>
<evidence type="ECO:0000256" key="1">
    <source>
        <dbReference type="ARBA" id="ARBA00009045"/>
    </source>
</evidence>
<reference evidence="3 4" key="1">
    <citation type="journal article" date="2014" name="Agronomy (Basel)">
        <title>A Draft Genome Sequence for Ensete ventricosum, the Drought-Tolerant Tree Against Hunger.</title>
        <authorList>
            <person name="Harrison J."/>
            <person name="Moore K.A."/>
            <person name="Paszkiewicz K."/>
            <person name="Jones T."/>
            <person name="Grant M."/>
            <person name="Ambacheew D."/>
            <person name="Muzemil S."/>
            <person name="Studholme D.J."/>
        </authorList>
    </citation>
    <scope>NUCLEOTIDE SEQUENCE [LARGE SCALE GENOMIC DNA]</scope>
</reference>
<evidence type="ECO:0000256" key="2">
    <source>
        <dbReference type="SAM" id="Phobius"/>
    </source>
</evidence>
<proteinExistence type="inferred from homology"/>
<keyword evidence="2" id="KW-1133">Transmembrane helix</keyword>